<dbReference type="EMBL" id="OE013394">
    <property type="protein sequence ID" value="CAD7464385.1"/>
    <property type="molecule type" value="Genomic_DNA"/>
</dbReference>
<protein>
    <submittedName>
        <fullName evidence="1">Uncharacterized protein</fullName>
    </submittedName>
</protein>
<name>A0A7R9ITX5_9NEOP</name>
<evidence type="ECO:0000313" key="1">
    <source>
        <dbReference type="EMBL" id="CAD7464385.1"/>
    </source>
</evidence>
<gene>
    <name evidence="1" type="ORF">TTEB3V08_LOCUS12264</name>
</gene>
<organism evidence="1">
    <name type="scientific">Timema tahoe</name>
    <dbReference type="NCBI Taxonomy" id="61484"/>
    <lineage>
        <taxon>Eukaryota</taxon>
        <taxon>Metazoa</taxon>
        <taxon>Ecdysozoa</taxon>
        <taxon>Arthropoda</taxon>
        <taxon>Hexapoda</taxon>
        <taxon>Insecta</taxon>
        <taxon>Pterygota</taxon>
        <taxon>Neoptera</taxon>
        <taxon>Polyneoptera</taxon>
        <taxon>Phasmatodea</taxon>
        <taxon>Timematodea</taxon>
        <taxon>Timematoidea</taxon>
        <taxon>Timematidae</taxon>
        <taxon>Timema</taxon>
    </lineage>
</organism>
<accession>A0A7R9ITX5</accession>
<sequence>MEKSHMENHLSGIKSLIEDFVKRNQPILFYNLKPSVVEVFQGVQPKEFKHCHNEAELNELLKEYAKKLSQRNSIQINEINGRQL</sequence>
<dbReference type="AlphaFoldDB" id="A0A7R9ITX5"/>
<reference evidence="1" key="1">
    <citation type="submission" date="2020-11" db="EMBL/GenBank/DDBJ databases">
        <authorList>
            <person name="Tran Van P."/>
        </authorList>
    </citation>
    <scope>NUCLEOTIDE SEQUENCE</scope>
</reference>
<proteinExistence type="predicted"/>